<dbReference type="EMBL" id="NGKB01000004">
    <property type="protein sequence ID" value="RSU15786.1"/>
    <property type="molecule type" value="Genomic_DNA"/>
</dbReference>
<feature type="compositionally biased region" description="Basic and acidic residues" evidence="1">
    <location>
        <begin position="114"/>
        <end position="138"/>
    </location>
</feature>
<evidence type="ECO:0000256" key="1">
    <source>
        <dbReference type="SAM" id="MobiDB-lite"/>
    </source>
</evidence>
<evidence type="ECO:0000313" key="4">
    <source>
        <dbReference type="EMBL" id="RSU15786.1"/>
    </source>
</evidence>
<dbReference type="Proteomes" id="UP000288028">
    <property type="component" value="Unassembled WGS sequence"/>
</dbReference>
<accession>A0A430B661</accession>
<dbReference type="GeneID" id="95581640"/>
<sequence length="385" mass="44111">MKKIGMKIFSIIFLTLSLASCGKNDTYDQSMQKAKEAIIERKFEQADGFVEMALESRPNEEEAKKYQKQIKLYSEALTLKEKKEIDGAISKLDEVIEVKKGSEKLIEYAKKEKNDLETQKDEPKKDDSKKESGEKEESNDLWNSSKADNLKRFMSDFSQTMGQDYKEYSQSKDVDLYGIKLPSEVLKDKWKMAVNNQPVQLEWSKTGKGKSQYQLVAVYSDAETQPNMEKHVYFFIIEEGHPKVMVTQQNQGNEESYLHFKESQNVDLNDSFQSIVEGKEVVKKETSTQSSGISSFPEAKDFVLNHKASWTYGLEDKNESNIEVISVNENHQEISEDDNGSYYMIVVSTDDDDGSITGGGKQFKVYTDEKLFQRVGMHGFDQIYP</sequence>
<dbReference type="RefSeq" id="WP_126792568.1">
    <property type="nucleotide sequence ID" value="NZ_CP060720.1"/>
</dbReference>
<gene>
    <name evidence="4" type="ORF">CBF28_04950</name>
</gene>
<dbReference type="Pfam" id="PF15983">
    <property type="entry name" value="DUF4767"/>
    <property type="match status" value="1"/>
</dbReference>
<proteinExistence type="predicted"/>
<evidence type="ECO:0000313" key="5">
    <source>
        <dbReference type="Proteomes" id="UP000288028"/>
    </source>
</evidence>
<comment type="caution">
    <text evidence="4">The sequence shown here is derived from an EMBL/GenBank/DDBJ whole genome shotgun (WGS) entry which is preliminary data.</text>
</comment>
<dbReference type="AlphaFoldDB" id="A0A430B661"/>
<keyword evidence="2" id="KW-0732">Signal</keyword>
<dbReference type="InterPro" id="IPR031927">
    <property type="entry name" value="DUF4767"/>
</dbReference>
<keyword evidence="5" id="KW-1185">Reference proteome</keyword>
<evidence type="ECO:0000259" key="3">
    <source>
        <dbReference type="Pfam" id="PF15983"/>
    </source>
</evidence>
<dbReference type="OrthoDB" id="2149782at2"/>
<feature type="signal peptide" evidence="2">
    <location>
        <begin position="1"/>
        <end position="19"/>
    </location>
</feature>
<feature type="domain" description="DUF4767" evidence="3">
    <location>
        <begin position="140"/>
        <end position="276"/>
    </location>
</feature>
<feature type="region of interest" description="Disordered" evidence="1">
    <location>
        <begin position="114"/>
        <end position="144"/>
    </location>
</feature>
<name>A0A430B661_9ENTE</name>
<feature type="chain" id="PRO_5019084177" description="DUF4767 domain-containing protein" evidence="2">
    <location>
        <begin position="20"/>
        <end position="385"/>
    </location>
</feature>
<organism evidence="4 5">
    <name type="scientific">Vagococcus carniphilus</name>
    <dbReference type="NCBI Taxonomy" id="218144"/>
    <lineage>
        <taxon>Bacteria</taxon>
        <taxon>Bacillati</taxon>
        <taxon>Bacillota</taxon>
        <taxon>Bacilli</taxon>
        <taxon>Lactobacillales</taxon>
        <taxon>Enterococcaceae</taxon>
        <taxon>Vagococcus</taxon>
    </lineage>
</organism>
<protein>
    <recommendedName>
        <fullName evidence="3">DUF4767 domain-containing protein</fullName>
    </recommendedName>
</protein>
<reference evidence="4 5" key="1">
    <citation type="submission" date="2017-05" db="EMBL/GenBank/DDBJ databases">
        <title>Vagococcus spp. assemblies.</title>
        <authorList>
            <person name="Gulvik C.A."/>
        </authorList>
    </citation>
    <scope>NUCLEOTIDE SEQUENCE [LARGE SCALE GENOMIC DNA]</scope>
    <source>
        <strain evidence="4 5">SS1714</strain>
    </source>
</reference>
<evidence type="ECO:0000256" key="2">
    <source>
        <dbReference type="SAM" id="SignalP"/>
    </source>
</evidence>
<dbReference type="PROSITE" id="PS51257">
    <property type="entry name" value="PROKAR_LIPOPROTEIN"/>
    <property type="match status" value="1"/>
</dbReference>